<keyword evidence="7" id="KW-1185">Reference proteome</keyword>
<feature type="transmembrane region" description="Helical" evidence="5">
    <location>
        <begin position="134"/>
        <end position="158"/>
    </location>
</feature>
<proteinExistence type="predicted"/>
<feature type="transmembrane region" description="Helical" evidence="5">
    <location>
        <begin position="57"/>
        <end position="77"/>
    </location>
</feature>
<keyword evidence="3 5" id="KW-1133">Transmembrane helix</keyword>
<dbReference type="Gene3D" id="1.20.1250.20">
    <property type="entry name" value="MFS general substrate transporter like domains"/>
    <property type="match status" value="1"/>
</dbReference>
<sequence length="295" mass="32710">SFLMSNLMNGILGILVGGWLDMYPLCPVLISCSYPLSSVTELIGVEYRRTVGVVYQMFFSTGIGTAPYILFLSYYWLIPESPIWLLSQHNAKKAVEITEAIAKENKKTLSNGNAKTSTVSFMDLIRTPNMRKHIFILTSFNWFTSAIVHQGLIMHLGILGGDVYIDFLISGLVEFPAAFLILFTIDRIGQRLPFAMANIVAGASCFTTDMIPESMFCFRTVVTCIGRLGIIMAFEMLVFVNNELYPTFVRNMGVSACSTLCDIGWALVFVAGALVLLLSETKGLQLPDTIEFPDK</sequence>
<dbReference type="GO" id="GO:0022857">
    <property type="term" value="F:transmembrane transporter activity"/>
    <property type="evidence" value="ECO:0007669"/>
    <property type="project" value="InterPro"/>
</dbReference>
<dbReference type="GO" id="GO:0016020">
    <property type="term" value="C:membrane"/>
    <property type="evidence" value="ECO:0007669"/>
    <property type="project" value="UniProtKB-SubCell"/>
</dbReference>
<accession>A0A673YMV6</accession>
<dbReference type="InterPro" id="IPR036259">
    <property type="entry name" value="MFS_trans_sf"/>
</dbReference>
<dbReference type="Pfam" id="PF00083">
    <property type="entry name" value="Sugar_tr"/>
    <property type="match status" value="1"/>
</dbReference>
<dbReference type="AlphaFoldDB" id="A0A673YMV6"/>
<evidence type="ECO:0000313" key="7">
    <source>
        <dbReference type="Proteomes" id="UP000472277"/>
    </source>
</evidence>
<dbReference type="PANTHER" id="PTHR24064">
    <property type="entry name" value="SOLUTE CARRIER FAMILY 22 MEMBER"/>
    <property type="match status" value="1"/>
</dbReference>
<feature type="transmembrane region" description="Helical" evidence="5">
    <location>
        <begin position="252"/>
        <end position="278"/>
    </location>
</feature>
<reference evidence="6" key="2">
    <citation type="submission" date="2025-09" db="UniProtKB">
        <authorList>
            <consortium name="Ensembl"/>
        </authorList>
    </citation>
    <scope>IDENTIFICATION</scope>
</reference>
<evidence type="ECO:0000256" key="1">
    <source>
        <dbReference type="ARBA" id="ARBA00004141"/>
    </source>
</evidence>
<dbReference type="GeneTree" id="ENSGT00940000155089"/>
<evidence type="ECO:0000313" key="6">
    <source>
        <dbReference type="Ensembl" id="ENSSTUP00000035782.1"/>
    </source>
</evidence>
<dbReference type="SUPFAM" id="SSF103473">
    <property type="entry name" value="MFS general substrate transporter"/>
    <property type="match status" value="1"/>
</dbReference>
<dbReference type="InParanoid" id="A0A673YMV6"/>
<dbReference type="Proteomes" id="UP000472277">
    <property type="component" value="Chromosome 35"/>
</dbReference>
<dbReference type="InterPro" id="IPR005828">
    <property type="entry name" value="MFS_sugar_transport-like"/>
</dbReference>
<comment type="subcellular location">
    <subcellularLocation>
        <location evidence="1">Membrane</location>
        <topology evidence="1">Multi-pass membrane protein</topology>
    </subcellularLocation>
</comment>
<keyword evidence="4 5" id="KW-0472">Membrane</keyword>
<dbReference type="OMA" id="IITINCV"/>
<evidence type="ECO:0000256" key="2">
    <source>
        <dbReference type="ARBA" id="ARBA00022692"/>
    </source>
</evidence>
<evidence type="ECO:0000256" key="4">
    <source>
        <dbReference type="ARBA" id="ARBA00023136"/>
    </source>
</evidence>
<organism evidence="6 7">
    <name type="scientific">Salmo trutta</name>
    <name type="common">Brown trout</name>
    <dbReference type="NCBI Taxonomy" id="8032"/>
    <lineage>
        <taxon>Eukaryota</taxon>
        <taxon>Metazoa</taxon>
        <taxon>Chordata</taxon>
        <taxon>Craniata</taxon>
        <taxon>Vertebrata</taxon>
        <taxon>Euteleostomi</taxon>
        <taxon>Actinopterygii</taxon>
        <taxon>Neopterygii</taxon>
        <taxon>Teleostei</taxon>
        <taxon>Protacanthopterygii</taxon>
        <taxon>Salmoniformes</taxon>
        <taxon>Salmonidae</taxon>
        <taxon>Salmoninae</taxon>
        <taxon>Salmo</taxon>
    </lineage>
</organism>
<protein>
    <submittedName>
        <fullName evidence="6">Solute carrier family 22 member 2</fullName>
    </submittedName>
</protein>
<feature type="transmembrane region" description="Helical" evidence="5">
    <location>
        <begin position="164"/>
        <end position="185"/>
    </location>
</feature>
<evidence type="ECO:0000256" key="3">
    <source>
        <dbReference type="ARBA" id="ARBA00022989"/>
    </source>
</evidence>
<name>A0A673YMV6_SALTR</name>
<keyword evidence="2 5" id="KW-0812">Transmembrane</keyword>
<feature type="transmembrane region" description="Helical" evidence="5">
    <location>
        <begin position="12"/>
        <end position="37"/>
    </location>
</feature>
<reference evidence="6" key="1">
    <citation type="submission" date="2025-08" db="UniProtKB">
        <authorList>
            <consortium name="Ensembl"/>
        </authorList>
    </citation>
    <scope>IDENTIFICATION</scope>
</reference>
<dbReference type="Ensembl" id="ENSSTUT00000037406.1">
    <property type="protein sequence ID" value="ENSSTUP00000035782.1"/>
    <property type="gene ID" value="ENSSTUG00000015268.1"/>
</dbReference>
<feature type="transmembrane region" description="Helical" evidence="5">
    <location>
        <begin position="216"/>
        <end position="240"/>
    </location>
</feature>
<evidence type="ECO:0000256" key="5">
    <source>
        <dbReference type="SAM" id="Phobius"/>
    </source>
</evidence>